<protein>
    <submittedName>
        <fullName evidence="1">Anti-sigma factor</fullName>
    </submittedName>
</protein>
<dbReference type="EMBL" id="CP146022">
    <property type="protein sequence ID" value="WWQ63338.1"/>
    <property type="molecule type" value="Genomic_DNA"/>
</dbReference>
<gene>
    <name evidence="1" type="ORF">V2W30_08250</name>
</gene>
<accession>A0ACD5A830</accession>
<proteinExistence type="predicted"/>
<sequence length="252" mass="26559">MSRFPWSAGTVHSLAVAYALDALGPREHARFERHLARCERCAAEVRAHSVDTLRLARAASVPAPPGLRERVLSAVRTLEQEPNAPLREPPRPAPARRRPLLVPLAAGAAVLALVAAALLGVELTRTQDRLAAQKSEAREIAHVLAAPDARVTHDEGMSVVASPTLRSAVITVKDLSAPPRGSDHQLWVISEARPPRSLGVLPDGGPDTPILASGLTSHVSSLAVTTEPDGGSKRPTTAPVVQLALESVGFGE</sequence>
<reference evidence="1" key="1">
    <citation type="journal article" date="2025" name="Int. J. Syst. Evol. Microbiol.">
        <title>Streptomyces citrinus sp. nov., with yellow diffusible pigment.</title>
        <authorList>
            <person name="He Y."/>
            <person name="Yang E."/>
            <person name="Xu J."/>
            <person name="Sun Y."/>
            <person name="Sun L."/>
        </authorList>
    </citation>
    <scope>NUCLEOTIDE SEQUENCE</scope>
    <source>
        <strain evidence="1">Q6</strain>
    </source>
</reference>
<evidence type="ECO:0000313" key="2">
    <source>
        <dbReference type="Proteomes" id="UP001432251"/>
    </source>
</evidence>
<dbReference type="Proteomes" id="UP001432251">
    <property type="component" value="Chromosome"/>
</dbReference>
<evidence type="ECO:0000313" key="1">
    <source>
        <dbReference type="EMBL" id="WWQ63338.1"/>
    </source>
</evidence>
<keyword evidence="2" id="KW-1185">Reference proteome</keyword>
<organism evidence="1 2">
    <name type="scientific">Streptomyces citrinus</name>
    <dbReference type="NCBI Taxonomy" id="3118173"/>
    <lineage>
        <taxon>Bacteria</taxon>
        <taxon>Bacillati</taxon>
        <taxon>Actinomycetota</taxon>
        <taxon>Actinomycetes</taxon>
        <taxon>Kitasatosporales</taxon>
        <taxon>Streptomycetaceae</taxon>
        <taxon>Streptomyces</taxon>
    </lineage>
</organism>
<name>A0ACD5A830_9ACTN</name>